<evidence type="ECO:0000313" key="2">
    <source>
        <dbReference type="Proteomes" id="UP000183567"/>
    </source>
</evidence>
<accession>A0A1J8PTP3</accession>
<evidence type="ECO:0000313" key="1">
    <source>
        <dbReference type="EMBL" id="OJA11855.1"/>
    </source>
</evidence>
<dbReference type="Proteomes" id="UP000183567">
    <property type="component" value="Unassembled WGS sequence"/>
</dbReference>
<comment type="caution">
    <text evidence="1">The sequence shown here is derived from an EMBL/GenBank/DDBJ whole genome shotgun (WGS) entry which is preliminary data.</text>
</comment>
<sequence>MAKSYQLYVFLESRDQARLPVYHPFYQLVHNVLTDLIQYYPLVNSYMVKTTLANEPCRDKVAEKQRANDIIRYLKDNCPIVSGSDSPAMDSSLVETRAYFGCGKDSKSRKAGRQHIYIQKCLVDAWLNIYSKATDGRHLLITIFMKLCLLRGFVTAVKLAFASEDTINTKDQAQGSPSGSEHGSPCSFERFLYDWDCCVSFSGPLHNKKPRYDQSLTAITLSDRYTMCHTCITDDMESPDNRTVLIRMGIGHFTEFPPVKKEAFPVIQTDCMRVWDSPPTQGQDHKAGRIEMSAWSNRKEEGTVDTSIFYPRRWITVRR</sequence>
<keyword evidence="2" id="KW-1185">Reference proteome</keyword>
<reference evidence="1 2" key="1">
    <citation type="submission" date="2016-03" db="EMBL/GenBank/DDBJ databases">
        <title>Comparative genomics of the ectomycorrhizal sister species Rhizopogon vinicolor and Rhizopogon vesiculosus (Basidiomycota: Boletales) reveals a divergence of the mating type B locus.</title>
        <authorList>
            <person name="Mujic A.B."/>
            <person name="Kuo A."/>
            <person name="Tritt A."/>
            <person name="Lipzen A."/>
            <person name="Chen C."/>
            <person name="Johnson J."/>
            <person name="Sharma A."/>
            <person name="Barry K."/>
            <person name="Grigoriev I.V."/>
            <person name="Spatafora J.W."/>
        </authorList>
    </citation>
    <scope>NUCLEOTIDE SEQUENCE [LARGE SCALE GENOMIC DNA]</scope>
    <source>
        <strain evidence="1 2">AM-OR11-056</strain>
    </source>
</reference>
<name>A0A1J8PTP3_9AGAM</name>
<organism evidence="1 2">
    <name type="scientific">Rhizopogon vesiculosus</name>
    <dbReference type="NCBI Taxonomy" id="180088"/>
    <lineage>
        <taxon>Eukaryota</taxon>
        <taxon>Fungi</taxon>
        <taxon>Dikarya</taxon>
        <taxon>Basidiomycota</taxon>
        <taxon>Agaricomycotina</taxon>
        <taxon>Agaricomycetes</taxon>
        <taxon>Agaricomycetidae</taxon>
        <taxon>Boletales</taxon>
        <taxon>Suillineae</taxon>
        <taxon>Rhizopogonaceae</taxon>
        <taxon>Rhizopogon</taxon>
    </lineage>
</organism>
<dbReference type="AlphaFoldDB" id="A0A1J8PTP3"/>
<protein>
    <submittedName>
        <fullName evidence="1">Uncharacterized protein</fullName>
    </submittedName>
</protein>
<dbReference type="EMBL" id="LVVM01004896">
    <property type="protein sequence ID" value="OJA11855.1"/>
    <property type="molecule type" value="Genomic_DNA"/>
</dbReference>
<gene>
    <name evidence="1" type="ORF">AZE42_08030</name>
</gene>
<dbReference type="OrthoDB" id="2646832at2759"/>
<proteinExistence type="predicted"/>